<dbReference type="AlphaFoldDB" id="A0A9P4XW42"/>
<dbReference type="GeneID" id="63834926"/>
<comment type="caution">
    <text evidence="1">The sequence shown here is derived from an EMBL/GenBank/DDBJ whole genome shotgun (WGS) entry which is preliminary data.</text>
</comment>
<dbReference type="OrthoDB" id="5101518at2759"/>
<dbReference type="Proteomes" id="UP000803844">
    <property type="component" value="Unassembled WGS sequence"/>
</dbReference>
<dbReference type="RefSeq" id="XP_040773023.1">
    <property type="nucleotide sequence ID" value="XM_040917797.1"/>
</dbReference>
<reference evidence="1" key="1">
    <citation type="journal article" date="2020" name="Phytopathology">
        <title>Genome sequence of the chestnut blight fungus Cryphonectria parasitica EP155: A fundamental resource for an archetypical invasive plant pathogen.</title>
        <authorList>
            <person name="Crouch J.A."/>
            <person name="Dawe A."/>
            <person name="Aerts A."/>
            <person name="Barry K."/>
            <person name="Churchill A.C.L."/>
            <person name="Grimwood J."/>
            <person name="Hillman B."/>
            <person name="Milgroom M.G."/>
            <person name="Pangilinan J."/>
            <person name="Smith M."/>
            <person name="Salamov A."/>
            <person name="Schmutz J."/>
            <person name="Yadav J."/>
            <person name="Grigoriev I.V."/>
            <person name="Nuss D."/>
        </authorList>
    </citation>
    <scope>NUCLEOTIDE SEQUENCE</scope>
    <source>
        <strain evidence="1">EP155</strain>
    </source>
</reference>
<gene>
    <name evidence="1" type="ORF">M406DRAFT_266363</name>
</gene>
<keyword evidence="2" id="KW-1185">Reference proteome</keyword>
<accession>A0A9P4XW42</accession>
<protein>
    <submittedName>
        <fullName evidence="1">Uncharacterized protein</fullName>
    </submittedName>
</protein>
<organism evidence="1 2">
    <name type="scientific">Cryphonectria parasitica (strain ATCC 38755 / EP155)</name>
    <dbReference type="NCBI Taxonomy" id="660469"/>
    <lineage>
        <taxon>Eukaryota</taxon>
        <taxon>Fungi</taxon>
        <taxon>Dikarya</taxon>
        <taxon>Ascomycota</taxon>
        <taxon>Pezizomycotina</taxon>
        <taxon>Sordariomycetes</taxon>
        <taxon>Sordariomycetidae</taxon>
        <taxon>Diaporthales</taxon>
        <taxon>Cryphonectriaceae</taxon>
        <taxon>Cryphonectria-Endothia species complex</taxon>
        <taxon>Cryphonectria</taxon>
    </lineage>
</organism>
<dbReference type="EMBL" id="MU032351">
    <property type="protein sequence ID" value="KAF3762044.1"/>
    <property type="molecule type" value="Genomic_DNA"/>
</dbReference>
<evidence type="ECO:0000313" key="2">
    <source>
        <dbReference type="Proteomes" id="UP000803844"/>
    </source>
</evidence>
<sequence length="85" mass="9788">EQQNQNLEQYFCAYCSLSQADWMQYLPLAQAAYNSADYSGIELLPAILLYEFQLTKLIDINMQRSSYIPKISKQLEDLAKACKKA</sequence>
<proteinExistence type="predicted"/>
<name>A0A9P4XW42_CRYP1</name>
<feature type="non-terminal residue" evidence="1">
    <location>
        <position position="1"/>
    </location>
</feature>
<evidence type="ECO:0000313" key="1">
    <source>
        <dbReference type="EMBL" id="KAF3762044.1"/>
    </source>
</evidence>